<proteinExistence type="predicted"/>
<dbReference type="HOGENOM" id="CLU_1504884_0_0_1"/>
<dbReference type="PANTHER" id="PTHR21696">
    <property type="entry name" value="PROTEIN UNC-79 HOMOLOG"/>
    <property type="match status" value="1"/>
</dbReference>
<name>K1PUP8_MAGGI</name>
<organism evidence="1">
    <name type="scientific">Magallana gigas</name>
    <name type="common">Pacific oyster</name>
    <name type="synonym">Crassostrea gigas</name>
    <dbReference type="NCBI Taxonomy" id="29159"/>
    <lineage>
        <taxon>Eukaryota</taxon>
        <taxon>Metazoa</taxon>
        <taxon>Spiralia</taxon>
        <taxon>Lophotrochozoa</taxon>
        <taxon>Mollusca</taxon>
        <taxon>Bivalvia</taxon>
        <taxon>Autobranchia</taxon>
        <taxon>Pteriomorphia</taxon>
        <taxon>Ostreida</taxon>
        <taxon>Ostreoidea</taxon>
        <taxon>Ostreidae</taxon>
        <taxon>Magallana</taxon>
    </lineage>
</organism>
<gene>
    <name evidence="1" type="ORF">CGI_10001741</name>
</gene>
<dbReference type="EMBL" id="JH818802">
    <property type="protein sequence ID" value="EKC22679.1"/>
    <property type="molecule type" value="Genomic_DNA"/>
</dbReference>
<sequence>MIFQLFRPPPANSLQRIDLPYRVHVALSHVRNLPLWTMYCESTAAQYPMDSENHKLASTMVMDFWGRVNPGILQMLNTPKESAEMVNLHFLSLIEALRECNSSVLAKLYPMWTSILFTYQSQLPSHLQVRLQTVENWKPPSTSKDQTSFSILLTWLKRIQFKLGQVEVQSSAATQFYSV</sequence>
<dbReference type="InterPro" id="IPR024855">
    <property type="entry name" value="UNC79"/>
</dbReference>
<dbReference type="AlphaFoldDB" id="K1PUP8"/>
<evidence type="ECO:0000313" key="1">
    <source>
        <dbReference type="EMBL" id="EKC22679.1"/>
    </source>
</evidence>
<dbReference type="InParanoid" id="K1PUP8"/>
<dbReference type="PANTHER" id="PTHR21696:SF2">
    <property type="entry name" value="PROTEIN UNC-79 HOMOLOG"/>
    <property type="match status" value="1"/>
</dbReference>
<accession>K1PUP8</accession>
<reference evidence="1" key="1">
    <citation type="journal article" date="2012" name="Nature">
        <title>The oyster genome reveals stress adaptation and complexity of shell formation.</title>
        <authorList>
            <person name="Zhang G."/>
            <person name="Fang X."/>
            <person name="Guo X."/>
            <person name="Li L."/>
            <person name="Luo R."/>
            <person name="Xu F."/>
            <person name="Yang P."/>
            <person name="Zhang L."/>
            <person name="Wang X."/>
            <person name="Qi H."/>
            <person name="Xiong Z."/>
            <person name="Que H."/>
            <person name="Xie Y."/>
            <person name="Holland P.W."/>
            <person name="Paps J."/>
            <person name="Zhu Y."/>
            <person name="Wu F."/>
            <person name="Chen Y."/>
            <person name="Wang J."/>
            <person name="Peng C."/>
            <person name="Meng J."/>
            <person name="Yang L."/>
            <person name="Liu J."/>
            <person name="Wen B."/>
            <person name="Zhang N."/>
            <person name="Huang Z."/>
            <person name="Zhu Q."/>
            <person name="Feng Y."/>
            <person name="Mount A."/>
            <person name="Hedgecock D."/>
            <person name="Xu Z."/>
            <person name="Liu Y."/>
            <person name="Domazet-Loso T."/>
            <person name="Du Y."/>
            <person name="Sun X."/>
            <person name="Zhang S."/>
            <person name="Liu B."/>
            <person name="Cheng P."/>
            <person name="Jiang X."/>
            <person name="Li J."/>
            <person name="Fan D."/>
            <person name="Wang W."/>
            <person name="Fu W."/>
            <person name="Wang T."/>
            <person name="Wang B."/>
            <person name="Zhang J."/>
            <person name="Peng Z."/>
            <person name="Li Y."/>
            <person name="Li N."/>
            <person name="Wang J."/>
            <person name="Chen M."/>
            <person name="He Y."/>
            <person name="Tan F."/>
            <person name="Song X."/>
            <person name="Zheng Q."/>
            <person name="Huang R."/>
            <person name="Yang H."/>
            <person name="Du X."/>
            <person name="Chen L."/>
            <person name="Yang M."/>
            <person name="Gaffney P.M."/>
            <person name="Wang S."/>
            <person name="Luo L."/>
            <person name="She Z."/>
            <person name="Ming Y."/>
            <person name="Huang W."/>
            <person name="Zhang S."/>
            <person name="Huang B."/>
            <person name="Zhang Y."/>
            <person name="Qu T."/>
            <person name="Ni P."/>
            <person name="Miao G."/>
            <person name="Wang J."/>
            <person name="Wang Q."/>
            <person name="Steinberg C.E."/>
            <person name="Wang H."/>
            <person name="Li N."/>
            <person name="Qian L."/>
            <person name="Zhang G."/>
            <person name="Li Y."/>
            <person name="Yang H."/>
            <person name="Liu X."/>
            <person name="Wang J."/>
            <person name="Yin Y."/>
            <person name="Wang J."/>
        </authorList>
    </citation>
    <scope>NUCLEOTIDE SEQUENCE [LARGE SCALE GENOMIC DNA]</scope>
    <source>
        <strain evidence="1">05x7-T-G4-1.051#20</strain>
    </source>
</reference>
<protein>
    <submittedName>
        <fullName evidence="1">Uncharacterized protein C03C10.6</fullName>
    </submittedName>
</protein>